<dbReference type="InterPro" id="IPR010372">
    <property type="entry name" value="DNA_pol3_delta_N"/>
</dbReference>
<protein>
    <recommendedName>
        <fullName evidence="2">DNA polymerase III subunit delta</fullName>
        <ecNumber evidence="1">2.7.7.7</ecNumber>
    </recommendedName>
</protein>
<feature type="domain" description="DNA polymerase III delta N-terminal" evidence="9">
    <location>
        <begin position="17"/>
        <end position="135"/>
    </location>
</feature>
<dbReference type="SUPFAM" id="SSF48019">
    <property type="entry name" value="post-AAA+ oligomerization domain-like"/>
    <property type="match status" value="1"/>
</dbReference>
<proteinExistence type="inferred from homology"/>
<organism evidence="11 12">
    <name type="scientific">Urinicoccus massiliensis</name>
    <dbReference type="NCBI Taxonomy" id="1723382"/>
    <lineage>
        <taxon>Bacteria</taxon>
        <taxon>Bacillati</taxon>
        <taxon>Bacillota</taxon>
        <taxon>Tissierellia</taxon>
        <taxon>Tissierellales</taxon>
        <taxon>Peptoniphilaceae</taxon>
        <taxon>Urinicoccus</taxon>
    </lineage>
</organism>
<evidence type="ECO:0000256" key="4">
    <source>
        <dbReference type="ARBA" id="ARBA00022695"/>
    </source>
</evidence>
<name>A0A8H2R104_9FIRM</name>
<dbReference type="PANTHER" id="PTHR34388:SF1">
    <property type="entry name" value="DNA POLYMERASE III SUBUNIT DELTA"/>
    <property type="match status" value="1"/>
</dbReference>
<feature type="domain" description="DNA polymerase III delta subunit-like C-terminal" evidence="10">
    <location>
        <begin position="210"/>
        <end position="329"/>
    </location>
</feature>
<dbReference type="InterPro" id="IPR005790">
    <property type="entry name" value="DNA_polIII_delta"/>
</dbReference>
<sequence length="334" mass="38680">MNYLQIEEEIAKNQLVLLSGEEKFLMEEIATTFAKRWVPQNLVDFNVVYIKGEATEDKVLDALVTLPLMSPRKLVVIQDIEEFTNGKNLSKEFFNNLEKIQEGTVLLCLESKKALDKRTKVYKSIQKHGKVIPCKPLQARELLQFLQKQDPEKREIAYGVFQYFIDLMGYLQNNASLLEVKLEWEKILQACSGRPVEKADIDYFISYEKEKSIFALTDAFVAKNVKKTFEAIKSLKDQNIDSYQIVGLLNRQVENLYRAKILLDQGYQEQAIRQRMGVHPFVAKKLCQEVGHFSLKELKNMLDALINLDQDLKSLSIPDQYLVEVKILEMMSQK</sequence>
<keyword evidence="12" id="KW-1185">Reference proteome</keyword>
<evidence type="ECO:0000313" key="12">
    <source>
        <dbReference type="Proteomes" id="UP000377798"/>
    </source>
</evidence>
<evidence type="ECO:0000256" key="7">
    <source>
        <dbReference type="ARBA" id="ARBA00034754"/>
    </source>
</evidence>
<evidence type="ECO:0000256" key="6">
    <source>
        <dbReference type="ARBA" id="ARBA00022932"/>
    </source>
</evidence>
<evidence type="ECO:0000256" key="1">
    <source>
        <dbReference type="ARBA" id="ARBA00012417"/>
    </source>
</evidence>
<keyword evidence="4" id="KW-0548">Nucleotidyltransferase</keyword>
<dbReference type="RefSeq" id="WP_131748712.1">
    <property type="nucleotide sequence ID" value="NZ_CAACYI010000001.1"/>
</dbReference>
<dbReference type="Gene3D" id="1.20.272.10">
    <property type="match status" value="1"/>
</dbReference>
<dbReference type="InterPro" id="IPR008921">
    <property type="entry name" value="DNA_pol3_clamp-load_cplx_C"/>
</dbReference>
<dbReference type="NCBIfam" id="TIGR01128">
    <property type="entry name" value="holA"/>
    <property type="match status" value="1"/>
</dbReference>
<evidence type="ECO:0000256" key="8">
    <source>
        <dbReference type="ARBA" id="ARBA00049244"/>
    </source>
</evidence>
<dbReference type="EMBL" id="CAACYI010000001">
    <property type="protein sequence ID" value="VFB16183.1"/>
    <property type="molecule type" value="Genomic_DNA"/>
</dbReference>
<evidence type="ECO:0000256" key="2">
    <source>
        <dbReference type="ARBA" id="ARBA00017703"/>
    </source>
</evidence>
<dbReference type="Proteomes" id="UP000377798">
    <property type="component" value="Unassembled WGS sequence"/>
</dbReference>
<dbReference type="Gene3D" id="3.40.50.300">
    <property type="entry name" value="P-loop containing nucleotide triphosphate hydrolases"/>
    <property type="match status" value="1"/>
</dbReference>
<comment type="catalytic activity">
    <reaction evidence="8">
        <text>DNA(n) + a 2'-deoxyribonucleoside 5'-triphosphate = DNA(n+1) + diphosphate</text>
        <dbReference type="Rhea" id="RHEA:22508"/>
        <dbReference type="Rhea" id="RHEA-COMP:17339"/>
        <dbReference type="Rhea" id="RHEA-COMP:17340"/>
        <dbReference type="ChEBI" id="CHEBI:33019"/>
        <dbReference type="ChEBI" id="CHEBI:61560"/>
        <dbReference type="ChEBI" id="CHEBI:173112"/>
        <dbReference type="EC" id="2.7.7.7"/>
    </reaction>
</comment>
<dbReference type="GO" id="GO:0006261">
    <property type="term" value="P:DNA-templated DNA replication"/>
    <property type="evidence" value="ECO:0007669"/>
    <property type="project" value="TreeGrafter"/>
</dbReference>
<keyword evidence="3" id="KW-0808">Transferase</keyword>
<dbReference type="Pfam" id="PF21694">
    <property type="entry name" value="DNA_pol3_delta_C"/>
    <property type="match status" value="1"/>
</dbReference>
<dbReference type="InterPro" id="IPR027417">
    <property type="entry name" value="P-loop_NTPase"/>
</dbReference>
<dbReference type="AlphaFoldDB" id="A0A8H2R104"/>
<evidence type="ECO:0000256" key="5">
    <source>
        <dbReference type="ARBA" id="ARBA00022705"/>
    </source>
</evidence>
<dbReference type="GO" id="GO:0003677">
    <property type="term" value="F:DNA binding"/>
    <property type="evidence" value="ECO:0007669"/>
    <property type="project" value="InterPro"/>
</dbReference>
<dbReference type="PANTHER" id="PTHR34388">
    <property type="entry name" value="DNA POLYMERASE III SUBUNIT DELTA"/>
    <property type="match status" value="1"/>
</dbReference>
<dbReference type="GO" id="GO:0003887">
    <property type="term" value="F:DNA-directed DNA polymerase activity"/>
    <property type="evidence" value="ECO:0007669"/>
    <property type="project" value="UniProtKB-KW"/>
</dbReference>
<dbReference type="InterPro" id="IPR048466">
    <property type="entry name" value="DNA_pol3_delta-like_C"/>
</dbReference>
<dbReference type="Pfam" id="PF06144">
    <property type="entry name" value="DNA_pol3_delta"/>
    <property type="match status" value="1"/>
</dbReference>
<keyword evidence="6" id="KW-0239">DNA-directed DNA polymerase</keyword>
<evidence type="ECO:0000313" key="11">
    <source>
        <dbReference type="EMBL" id="VFB16183.1"/>
    </source>
</evidence>
<evidence type="ECO:0000259" key="9">
    <source>
        <dbReference type="Pfam" id="PF06144"/>
    </source>
</evidence>
<reference evidence="11 12" key="1">
    <citation type="submission" date="2019-02" db="EMBL/GenBank/DDBJ databases">
        <authorList>
            <consortium name="Pathogen Informatics"/>
        </authorList>
    </citation>
    <scope>NUCLEOTIDE SEQUENCE [LARGE SCALE GENOMIC DNA]</scope>
    <source>
        <strain evidence="11 12">3012STDY7089603</strain>
    </source>
</reference>
<dbReference type="GO" id="GO:0009360">
    <property type="term" value="C:DNA polymerase III complex"/>
    <property type="evidence" value="ECO:0007669"/>
    <property type="project" value="InterPro"/>
</dbReference>
<comment type="similarity">
    <text evidence="7">Belongs to the DNA polymerase HolA subunit family.</text>
</comment>
<gene>
    <name evidence="11" type="ORF">NCTC13150_00701</name>
</gene>
<evidence type="ECO:0000259" key="10">
    <source>
        <dbReference type="Pfam" id="PF21694"/>
    </source>
</evidence>
<evidence type="ECO:0000256" key="3">
    <source>
        <dbReference type="ARBA" id="ARBA00022679"/>
    </source>
</evidence>
<accession>A0A8H2R104</accession>
<dbReference type="SUPFAM" id="SSF52540">
    <property type="entry name" value="P-loop containing nucleoside triphosphate hydrolases"/>
    <property type="match status" value="1"/>
</dbReference>
<dbReference type="EC" id="2.7.7.7" evidence="1"/>
<comment type="caution">
    <text evidence="11">The sequence shown here is derived from an EMBL/GenBank/DDBJ whole genome shotgun (WGS) entry which is preliminary data.</text>
</comment>
<keyword evidence="5" id="KW-0235">DNA replication</keyword>